<dbReference type="InterPro" id="IPR036388">
    <property type="entry name" value="WH-like_DNA-bd_sf"/>
</dbReference>
<gene>
    <name evidence="4" type="ORF">AMURIS_01989</name>
</gene>
<dbReference type="Gene3D" id="1.25.40.10">
    <property type="entry name" value="Tetratricopeptide repeat domain"/>
    <property type="match status" value="1"/>
</dbReference>
<protein>
    <submittedName>
        <fullName evidence="4">Bacterial transcriptional activator domain protein</fullName>
    </submittedName>
</protein>
<evidence type="ECO:0000256" key="2">
    <source>
        <dbReference type="ARBA" id="ARBA00023163"/>
    </source>
</evidence>
<keyword evidence="2" id="KW-0804">Transcription</keyword>
<evidence type="ECO:0000256" key="1">
    <source>
        <dbReference type="ARBA" id="ARBA00023015"/>
    </source>
</evidence>
<dbReference type="GO" id="GO:0006355">
    <property type="term" value="P:regulation of DNA-templated transcription"/>
    <property type="evidence" value="ECO:0007669"/>
    <property type="project" value="InterPro"/>
</dbReference>
<proteinExistence type="predicted"/>
<keyword evidence="5" id="KW-1185">Reference proteome</keyword>
<dbReference type="SUPFAM" id="SSF48452">
    <property type="entry name" value="TPR-like"/>
    <property type="match status" value="1"/>
</dbReference>
<dbReference type="InterPro" id="IPR005158">
    <property type="entry name" value="BTAD"/>
</dbReference>
<dbReference type="AlphaFoldDB" id="A0A2K4ZFP3"/>
<evidence type="ECO:0000313" key="4">
    <source>
        <dbReference type="EMBL" id="SOY29274.1"/>
    </source>
</evidence>
<sequence>MNENRIIRFGLLGSFSWGNGENGKWKQNTASGRKALSFLQYLIVNHTRNISAEELIDRFWSQRSSDPINALRSMLFKVRKYLREMFPGQENMIVTLQGCYAWDPALRLELDSEQFEQACIKARRQQGEAGAETLSQVLPLYKGDFLAGNDSDWAIPMRRYYQTLYLDACREVLPLLQKQERWMEMVAVCEQAQNIDFAAEDFVAHRMQALISLDQSARAAEQYEQFRDQLWEEFQIAPSEHVEQIYALAMGVSRGIQGNEDILKMVTEEESDGRAFFCNFRIFQKIVALERRHIDRDGGASTLVVVRLSNKVIPATDAKRLERILLDGLRAGDPVARLDATSYILMLTGTTEENAQIVTERLEKAFRRAYSHSKACISFRMSPLEAERKVSVENL</sequence>
<feature type="domain" description="Bacterial transcriptional activator" evidence="3">
    <location>
        <begin position="110"/>
        <end position="249"/>
    </location>
</feature>
<dbReference type="InterPro" id="IPR011990">
    <property type="entry name" value="TPR-like_helical_dom_sf"/>
</dbReference>
<accession>A0A2K4ZFP3</accession>
<name>A0A2K4ZFP3_9FIRM</name>
<dbReference type="InterPro" id="IPR051677">
    <property type="entry name" value="AfsR-DnrI-RedD_regulator"/>
</dbReference>
<dbReference type="SMART" id="SM01043">
    <property type="entry name" value="BTAD"/>
    <property type="match status" value="1"/>
</dbReference>
<dbReference type="EMBL" id="OFSM01000009">
    <property type="protein sequence ID" value="SOY29274.1"/>
    <property type="molecule type" value="Genomic_DNA"/>
</dbReference>
<dbReference type="Gene3D" id="1.10.10.10">
    <property type="entry name" value="Winged helix-like DNA-binding domain superfamily/Winged helix DNA-binding domain"/>
    <property type="match status" value="1"/>
</dbReference>
<keyword evidence="1" id="KW-0805">Transcription regulation</keyword>
<dbReference type="InterPro" id="IPR016032">
    <property type="entry name" value="Sig_transdc_resp-reg_C-effctor"/>
</dbReference>
<dbReference type="RefSeq" id="WP_103239381.1">
    <property type="nucleotide sequence ID" value="NZ_JANJZD010000009.1"/>
</dbReference>
<dbReference type="SUPFAM" id="SSF46894">
    <property type="entry name" value="C-terminal effector domain of the bipartite response regulators"/>
    <property type="match status" value="1"/>
</dbReference>
<dbReference type="PANTHER" id="PTHR35807:SF1">
    <property type="entry name" value="TRANSCRIPTIONAL REGULATOR REDD"/>
    <property type="match status" value="1"/>
</dbReference>
<evidence type="ECO:0000313" key="5">
    <source>
        <dbReference type="Proteomes" id="UP000236311"/>
    </source>
</evidence>
<dbReference type="PANTHER" id="PTHR35807">
    <property type="entry name" value="TRANSCRIPTIONAL REGULATOR REDD-RELATED"/>
    <property type="match status" value="1"/>
</dbReference>
<dbReference type="GO" id="GO:0003677">
    <property type="term" value="F:DNA binding"/>
    <property type="evidence" value="ECO:0007669"/>
    <property type="project" value="InterPro"/>
</dbReference>
<reference evidence="4 5" key="1">
    <citation type="submission" date="2018-01" db="EMBL/GenBank/DDBJ databases">
        <authorList>
            <person name="Gaut B.S."/>
            <person name="Morton B.R."/>
            <person name="Clegg M.T."/>
            <person name="Duvall M.R."/>
        </authorList>
    </citation>
    <scope>NUCLEOTIDE SEQUENCE [LARGE SCALE GENOMIC DNA]</scope>
    <source>
        <strain evidence="4">GP69</strain>
    </source>
</reference>
<evidence type="ECO:0000259" key="3">
    <source>
        <dbReference type="SMART" id="SM01043"/>
    </source>
</evidence>
<organism evidence="4 5">
    <name type="scientific">Acetatifactor muris</name>
    <dbReference type="NCBI Taxonomy" id="879566"/>
    <lineage>
        <taxon>Bacteria</taxon>
        <taxon>Bacillati</taxon>
        <taxon>Bacillota</taxon>
        <taxon>Clostridia</taxon>
        <taxon>Lachnospirales</taxon>
        <taxon>Lachnospiraceae</taxon>
        <taxon>Acetatifactor</taxon>
    </lineage>
</organism>
<dbReference type="OrthoDB" id="142950at2"/>
<dbReference type="Pfam" id="PF03704">
    <property type="entry name" value="BTAD"/>
    <property type="match status" value="1"/>
</dbReference>
<dbReference type="Proteomes" id="UP000236311">
    <property type="component" value="Unassembled WGS sequence"/>
</dbReference>